<proteinExistence type="predicted"/>
<name>A0A7C3VS39_9CYAN</name>
<reference evidence="1" key="1">
    <citation type="journal article" date="2020" name="mSystems">
        <title>Genome- and Community-Level Interaction Insights into Carbon Utilization and Element Cycling Functions of Hydrothermarchaeota in Hydrothermal Sediment.</title>
        <authorList>
            <person name="Zhou Z."/>
            <person name="Liu Y."/>
            <person name="Xu W."/>
            <person name="Pan J."/>
            <person name="Luo Z.H."/>
            <person name="Li M."/>
        </authorList>
    </citation>
    <scope>NUCLEOTIDE SEQUENCE [LARGE SCALE GENOMIC DNA]</scope>
    <source>
        <strain evidence="1">SpSt-374</strain>
    </source>
</reference>
<dbReference type="AlphaFoldDB" id="A0A7C3VS39"/>
<dbReference type="EMBL" id="DSPX01000119">
    <property type="protein sequence ID" value="HGG01256.1"/>
    <property type="molecule type" value="Genomic_DNA"/>
</dbReference>
<evidence type="ECO:0000313" key="1">
    <source>
        <dbReference type="EMBL" id="HGG01256.1"/>
    </source>
</evidence>
<sequence length="134" mass="14769">MDDQAELDPNRVLLPENFPVYVEDNVVVNVPYPGFAPKTLPTVNEFQGYPGCYIAAYSHNEEDSVYGVGGDIFVMGQVRVPGRYEGRICRPKGYETADISALPEFKELLRRSLPACKDGSCWAGGDTGGWFGIE</sequence>
<organism evidence="1">
    <name type="scientific">Planktothricoides sp. SpSt-374</name>
    <dbReference type="NCBI Taxonomy" id="2282167"/>
    <lineage>
        <taxon>Bacteria</taxon>
        <taxon>Bacillati</taxon>
        <taxon>Cyanobacteriota</taxon>
        <taxon>Cyanophyceae</taxon>
        <taxon>Oscillatoriophycideae</taxon>
        <taxon>Oscillatoriales</taxon>
        <taxon>Oscillatoriaceae</taxon>
        <taxon>Planktothricoides</taxon>
    </lineage>
</organism>
<protein>
    <submittedName>
        <fullName evidence="1">Uncharacterized protein</fullName>
    </submittedName>
</protein>
<gene>
    <name evidence="1" type="ORF">ENR15_11555</name>
</gene>
<accession>A0A7C3VS39</accession>
<comment type="caution">
    <text evidence="1">The sequence shown here is derived from an EMBL/GenBank/DDBJ whole genome shotgun (WGS) entry which is preliminary data.</text>
</comment>